<evidence type="ECO:0000313" key="18">
    <source>
        <dbReference type="Proteomes" id="UP000051861"/>
    </source>
</evidence>
<reference evidence="17 18" key="1">
    <citation type="journal article" date="2015" name="Microbiome">
        <title>Genomic resolution of linkages in carbon, nitrogen, and sulfur cycling among widespread estuary sediment bacteria.</title>
        <authorList>
            <person name="Baker B.J."/>
            <person name="Lazar C.S."/>
            <person name="Teske A.P."/>
            <person name="Dick G.J."/>
        </authorList>
    </citation>
    <scope>NUCLEOTIDE SEQUENCE [LARGE SCALE GENOMIC DNA]</scope>
    <source>
        <strain evidence="17">DG_54_3</strain>
    </source>
</reference>
<evidence type="ECO:0000256" key="8">
    <source>
        <dbReference type="ARBA" id="ARBA00022777"/>
    </source>
</evidence>
<dbReference type="FunFam" id="3.40.50.2300:FF:000018">
    <property type="entry name" value="DNA-binding transcriptional regulator NtrC"/>
    <property type="match status" value="1"/>
</dbReference>
<dbReference type="InterPro" id="IPR003661">
    <property type="entry name" value="HisK_dim/P_dom"/>
</dbReference>
<dbReference type="PROSITE" id="PS50110">
    <property type="entry name" value="RESPONSE_REGULATORY"/>
    <property type="match status" value="1"/>
</dbReference>
<dbReference type="Gene3D" id="1.10.287.130">
    <property type="match status" value="1"/>
</dbReference>
<evidence type="ECO:0000256" key="13">
    <source>
        <dbReference type="ARBA" id="ARBA00023163"/>
    </source>
</evidence>
<keyword evidence="11" id="KW-0805">Transcription regulation</keyword>
<gene>
    <name evidence="17" type="ORF">AMJ44_01270</name>
</gene>
<name>A0A0S7Y6U4_UNCSA</name>
<feature type="modified residue" description="4-aspartylphosphate" evidence="14">
    <location>
        <position position="56"/>
    </location>
</feature>
<organism evidence="17 18">
    <name type="scientific">candidate division WOR-1 bacterium DG_54_3</name>
    <dbReference type="NCBI Taxonomy" id="1703775"/>
    <lineage>
        <taxon>Bacteria</taxon>
        <taxon>Bacillati</taxon>
        <taxon>Saganbacteria</taxon>
    </lineage>
</organism>
<evidence type="ECO:0000256" key="1">
    <source>
        <dbReference type="ARBA" id="ARBA00000085"/>
    </source>
</evidence>
<feature type="domain" description="Histidine kinase" evidence="15">
    <location>
        <begin position="147"/>
        <end position="366"/>
    </location>
</feature>
<evidence type="ECO:0000256" key="4">
    <source>
        <dbReference type="ARBA" id="ARBA00022475"/>
    </source>
</evidence>
<keyword evidence="7" id="KW-0547">Nucleotide-binding</keyword>
<dbReference type="InterPro" id="IPR001789">
    <property type="entry name" value="Sig_transdc_resp-reg_receiver"/>
</dbReference>
<dbReference type="SMART" id="SM00448">
    <property type="entry name" value="REC"/>
    <property type="match status" value="1"/>
</dbReference>
<dbReference type="CDD" id="cd00075">
    <property type="entry name" value="HATPase"/>
    <property type="match status" value="1"/>
</dbReference>
<dbReference type="Pfam" id="PF02518">
    <property type="entry name" value="HATPase_c"/>
    <property type="match status" value="1"/>
</dbReference>
<dbReference type="InterPro" id="IPR036097">
    <property type="entry name" value="HisK_dim/P_sf"/>
</dbReference>
<sequence length="375" mass="42117">MADKKPIILVIDDEESMRDSCSQILTKDGFQPETAENGAIGLKKVQNVKPDLVLIDLKMPGISGFEVLDKVKEYDPNIVSIVITGYATVESAVEAMKKGAYDFLPKPFTPDQLRIIIKRGLERRRLIQETESLRREKKLMEENFITMVSHQLRSPLSTIAQYFEVILGGMAGKVEPKQEEMLSKARDRLENLMELINDWLDLAQMNKGQIVDNLRPLSLKKVLEDIVEFIQPSAQKENVNLELIPYSGHDRIQGNEEKLKQVFSNLVTNAILYNKPNGSIKISVKEKEDFVAVNVEDTGIGIPEEHLPFIFDQFYRVKKSEGKKTKGTGLGLSIAMKIVEVHGGTIEVTSELGKGSTFTVFLPKGKLGSDNRTKK</sequence>
<keyword evidence="12" id="KW-0472">Membrane</keyword>
<dbReference type="AlphaFoldDB" id="A0A0S7Y6U4"/>
<keyword evidence="8" id="KW-0418">Kinase</keyword>
<dbReference type="SUPFAM" id="SSF52172">
    <property type="entry name" value="CheY-like"/>
    <property type="match status" value="1"/>
</dbReference>
<dbReference type="InterPro" id="IPR005467">
    <property type="entry name" value="His_kinase_dom"/>
</dbReference>
<dbReference type="InterPro" id="IPR011006">
    <property type="entry name" value="CheY-like_superfamily"/>
</dbReference>
<evidence type="ECO:0000256" key="3">
    <source>
        <dbReference type="ARBA" id="ARBA00012438"/>
    </source>
</evidence>
<keyword evidence="6" id="KW-0808">Transferase</keyword>
<evidence type="ECO:0000256" key="6">
    <source>
        <dbReference type="ARBA" id="ARBA00022679"/>
    </source>
</evidence>
<dbReference type="SUPFAM" id="SSF47384">
    <property type="entry name" value="Homodimeric domain of signal transducing histidine kinase"/>
    <property type="match status" value="1"/>
</dbReference>
<dbReference type="PROSITE" id="PS50109">
    <property type="entry name" value="HIS_KIN"/>
    <property type="match status" value="1"/>
</dbReference>
<dbReference type="PANTHER" id="PTHR43547:SF2">
    <property type="entry name" value="HYBRID SIGNAL TRANSDUCTION HISTIDINE KINASE C"/>
    <property type="match status" value="1"/>
</dbReference>
<dbReference type="PANTHER" id="PTHR43547">
    <property type="entry name" value="TWO-COMPONENT HISTIDINE KINASE"/>
    <property type="match status" value="1"/>
</dbReference>
<dbReference type="Gene3D" id="3.40.50.2300">
    <property type="match status" value="1"/>
</dbReference>
<dbReference type="PATRIC" id="fig|1703775.3.peg.725"/>
<dbReference type="Pfam" id="PF00512">
    <property type="entry name" value="HisKA"/>
    <property type="match status" value="1"/>
</dbReference>
<dbReference type="GO" id="GO:0000155">
    <property type="term" value="F:phosphorelay sensor kinase activity"/>
    <property type="evidence" value="ECO:0007669"/>
    <property type="project" value="InterPro"/>
</dbReference>
<dbReference type="FunFam" id="3.30.565.10:FF:000023">
    <property type="entry name" value="PAS domain-containing sensor histidine kinase"/>
    <property type="match status" value="1"/>
</dbReference>
<evidence type="ECO:0000256" key="12">
    <source>
        <dbReference type="ARBA" id="ARBA00023136"/>
    </source>
</evidence>
<evidence type="ECO:0000256" key="10">
    <source>
        <dbReference type="ARBA" id="ARBA00023012"/>
    </source>
</evidence>
<accession>A0A0S7Y6U4</accession>
<evidence type="ECO:0000256" key="2">
    <source>
        <dbReference type="ARBA" id="ARBA00004236"/>
    </source>
</evidence>
<dbReference type="EMBL" id="LIZX01000010">
    <property type="protein sequence ID" value="KPJ69945.1"/>
    <property type="molecule type" value="Genomic_DNA"/>
</dbReference>
<dbReference type="CDD" id="cd00082">
    <property type="entry name" value="HisKA"/>
    <property type="match status" value="1"/>
</dbReference>
<keyword evidence="9" id="KW-0067">ATP-binding</keyword>
<evidence type="ECO:0000259" key="15">
    <source>
        <dbReference type="PROSITE" id="PS50109"/>
    </source>
</evidence>
<dbReference type="SMART" id="SM00387">
    <property type="entry name" value="HATPase_c"/>
    <property type="match status" value="1"/>
</dbReference>
<keyword evidence="4" id="KW-1003">Cell membrane</keyword>
<keyword evidence="10" id="KW-0902">Two-component regulatory system</keyword>
<dbReference type="SUPFAM" id="SSF55874">
    <property type="entry name" value="ATPase domain of HSP90 chaperone/DNA topoisomerase II/histidine kinase"/>
    <property type="match status" value="1"/>
</dbReference>
<dbReference type="GO" id="GO:0005524">
    <property type="term" value="F:ATP binding"/>
    <property type="evidence" value="ECO:0007669"/>
    <property type="project" value="UniProtKB-KW"/>
</dbReference>
<dbReference type="InterPro" id="IPR004358">
    <property type="entry name" value="Sig_transdc_His_kin-like_C"/>
</dbReference>
<proteinExistence type="predicted"/>
<dbReference type="PRINTS" id="PR00344">
    <property type="entry name" value="BCTRLSENSOR"/>
</dbReference>
<protein>
    <recommendedName>
        <fullName evidence="3">histidine kinase</fullName>
        <ecNumber evidence="3">2.7.13.3</ecNumber>
    </recommendedName>
</protein>
<evidence type="ECO:0000256" key="11">
    <source>
        <dbReference type="ARBA" id="ARBA00023015"/>
    </source>
</evidence>
<comment type="catalytic activity">
    <reaction evidence="1">
        <text>ATP + protein L-histidine = ADP + protein N-phospho-L-histidine.</text>
        <dbReference type="EC" id="2.7.13.3"/>
    </reaction>
</comment>
<dbReference type="GO" id="GO:0005886">
    <property type="term" value="C:plasma membrane"/>
    <property type="evidence" value="ECO:0007669"/>
    <property type="project" value="UniProtKB-SubCell"/>
</dbReference>
<evidence type="ECO:0000256" key="14">
    <source>
        <dbReference type="PROSITE-ProRule" id="PRU00169"/>
    </source>
</evidence>
<evidence type="ECO:0000256" key="5">
    <source>
        <dbReference type="ARBA" id="ARBA00022553"/>
    </source>
</evidence>
<comment type="caution">
    <text evidence="17">The sequence shown here is derived from an EMBL/GenBank/DDBJ whole genome shotgun (WGS) entry which is preliminary data.</text>
</comment>
<dbReference type="Proteomes" id="UP000051861">
    <property type="component" value="Unassembled WGS sequence"/>
</dbReference>
<evidence type="ECO:0000313" key="17">
    <source>
        <dbReference type="EMBL" id="KPJ69945.1"/>
    </source>
</evidence>
<dbReference type="EC" id="2.7.13.3" evidence="3"/>
<feature type="domain" description="Response regulatory" evidence="16">
    <location>
        <begin position="7"/>
        <end position="121"/>
    </location>
</feature>
<dbReference type="InterPro" id="IPR036890">
    <property type="entry name" value="HATPase_C_sf"/>
</dbReference>
<dbReference type="Gene3D" id="3.30.565.10">
    <property type="entry name" value="Histidine kinase-like ATPase, C-terminal domain"/>
    <property type="match status" value="1"/>
</dbReference>
<comment type="subcellular location">
    <subcellularLocation>
        <location evidence="2">Cell membrane</location>
    </subcellularLocation>
</comment>
<keyword evidence="5 14" id="KW-0597">Phosphoprotein</keyword>
<evidence type="ECO:0000259" key="16">
    <source>
        <dbReference type="PROSITE" id="PS50110"/>
    </source>
</evidence>
<keyword evidence="13" id="KW-0804">Transcription</keyword>
<dbReference type="InterPro" id="IPR003594">
    <property type="entry name" value="HATPase_dom"/>
</dbReference>
<dbReference type="SMART" id="SM00388">
    <property type="entry name" value="HisKA"/>
    <property type="match status" value="1"/>
</dbReference>
<evidence type="ECO:0000256" key="7">
    <source>
        <dbReference type="ARBA" id="ARBA00022741"/>
    </source>
</evidence>
<dbReference type="Pfam" id="PF00072">
    <property type="entry name" value="Response_reg"/>
    <property type="match status" value="1"/>
</dbReference>
<evidence type="ECO:0000256" key="9">
    <source>
        <dbReference type="ARBA" id="ARBA00022840"/>
    </source>
</evidence>